<gene>
    <name evidence="1" type="ORF">CSSPJE1EN1_LOCUS25173</name>
</gene>
<dbReference type="EMBL" id="CAXAQS010000050">
    <property type="protein sequence ID" value="CAK9249795.1"/>
    <property type="molecule type" value="Genomic_DNA"/>
</dbReference>
<organism evidence="1 2">
    <name type="scientific">Sphagnum jensenii</name>
    <dbReference type="NCBI Taxonomy" id="128206"/>
    <lineage>
        <taxon>Eukaryota</taxon>
        <taxon>Viridiplantae</taxon>
        <taxon>Streptophyta</taxon>
        <taxon>Embryophyta</taxon>
        <taxon>Bryophyta</taxon>
        <taxon>Sphagnophytina</taxon>
        <taxon>Sphagnopsida</taxon>
        <taxon>Sphagnales</taxon>
        <taxon>Sphagnaceae</taxon>
        <taxon>Sphagnum</taxon>
    </lineage>
</organism>
<comment type="caution">
    <text evidence="1">The sequence shown here is derived from an EMBL/GenBank/DDBJ whole genome shotgun (WGS) entry which is preliminary data.</text>
</comment>
<evidence type="ECO:0000313" key="1">
    <source>
        <dbReference type="EMBL" id="CAK9249795.1"/>
    </source>
</evidence>
<accession>A0ABP0VA54</accession>
<name>A0ABP0VA54_9BRYO</name>
<sequence length="77" mass="8574">MAAMAAMAASVELIFKLRSLAAYQSGRLPVYPVHHPELAVLRFEYGLQTGLLTVKSLGYHRQSTGFICYEYLVVPDI</sequence>
<reference evidence="1" key="1">
    <citation type="submission" date="2024-02" db="EMBL/GenBank/DDBJ databases">
        <authorList>
            <consortium name="ELIXIR-Norway"/>
            <consortium name="Elixir Norway"/>
        </authorList>
    </citation>
    <scope>NUCLEOTIDE SEQUENCE</scope>
</reference>
<evidence type="ECO:0000313" key="2">
    <source>
        <dbReference type="Proteomes" id="UP001497444"/>
    </source>
</evidence>
<dbReference type="Proteomes" id="UP001497444">
    <property type="component" value="Unassembled WGS sequence"/>
</dbReference>
<proteinExistence type="predicted"/>
<keyword evidence="2" id="KW-1185">Reference proteome</keyword>
<protein>
    <submittedName>
        <fullName evidence="1">Uncharacterized protein</fullName>
    </submittedName>
</protein>